<evidence type="ECO:0000256" key="1">
    <source>
        <dbReference type="ARBA" id="ARBA00005446"/>
    </source>
</evidence>
<organism evidence="8 9">
    <name type="scientific">Suillus subaureus</name>
    <dbReference type="NCBI Taxonomy" id="48587"/>
    <lineage>
        <taxon>Eukaryota</taxon>
        <taxon>Fungi</taxon>
        <taxon>Dikarya</taxon>
        <taxon>Basidiomycota</taxon>
        <taxon>Agaricomycotina</taxon>
        <taxon>Agaricomycetes</taxon>
        <taxon>Agaricomycetidae</taxon>
        <taxon>Boletales</taxon>
        <taxon>Suillineae</taxon>
        <taxon>Suillaceae</taxon>
        <taxon>Suillus</taxon>
    </lineage>
</organism>
<comment type="caution">
    <text evidence="8">The sequence shown here is derived from an EMBL/GenBank/DDBJ whole genome shotgun (WGS) entry which is preliminary data.</text>
</comment>
<gene>
    <name evidence="8" type="ORF">BJ212DRAFT_1244884</name>
</gene>
<feature type="non-terminal residue" evidence="8">
    <location>
        <position position="383"/>
    </location>
</feature>
<dbReference type="InterPro" id="IPR027417">
    <property type="entry name" value="P-loop_NTPase"/>
</dbReference>
<dbReference type="InterPro" id="IPR001650">
    <property type="entry name" value="Helicase_C-like"/>
</dbReference>
<reference evidence="8" key="1">
    <citation type="journal article" date="2020" name="New Phytol.">
        <title>Comparative genomics reveals dynamic genome evolution in host specialist ectomycorrhizal fungi.</title>
        <authorList>
            <person name="Lofgren L.A."/>
            <person name="Nguyen N.H."/>
            <person name="Vilgalys R."/>
            <person name="Ruytinx J."/>
            <person name="Liao H.L."/>
            <person name="Branco S."/>
            <person name="Kuo A."/>
            <person name="LaButti K."/>
            <person name="Lipzen A."/>
            <person name="Andreopoulos W."/>
            <person name="Pangilinan J."/>
            <person name="Riley R."/>
            <person name="Hundley H."/>
            <person name="Na H."/>
            <person name="Barry K."/>
            <person name="Grigoriev I.V."/>
            <person name="Stajich J.E."/>
            <person name="Kennedy P.G."/>
        </authorList>
    </citation>
    <scope>NUCLEOTIDE SEQUENCE</scope>
    <source>
        <strain evidence="8">MN1</strain>
    </source>
</reference>
<dbReference type="AlphaFoldDB" id="A0A9P7JAP8"/>
<dbReference type="OrthoDB" id="10261556at2759"/>
<dbReference type="Pfam" id="PF00270">
    <property type="entry name" value="DEAD"/>
    <property type="match status" value="1"/>
</dbReference>
<comment type="catalytic activity">
    <reaction evidence="4">
        <text>Couples ATP hydrolysis with the unwinding of duplex DNA by translocating in the 3'-5' direction.</text>
        <dbReference type="EC" id="5.6.2.4"/>
    </reaction>
</comment>
<dbReference type="GO" id="GO:0005524">
    <property type="term" value="F:ATP binding"/>
    <property type="evidence" value="ECO:0007669"/>
    <property type="project" value="UniProtKB-KW"/>
</dbReference>
<dbReference type="EC" id="5.6.2.4" evidence="5"/>
<dbReference type="RefSeq" id="XP_041189971.1">
    <property type="nucleotide sequence ID" value="XM_041329641.1"/>
</dbReference>
<feature type="domain" description="Helicase ATP-binding" evidence="6">
    <location>
        <begin position="32"/>
        <end position="205"/>
    </location>
</feature>
<dbReference type="Pfam" id="PF00271">
    <property type="entry name" value="Helicase_C"/>
    <property type="match status" value="1"/>
</dbReference>
<evidence type="ECO:0000256" key="5">
    <source>
        <dbReference type="ARBA" id="ARBA00034808"/>
    </source>
</evidence>
<keyword evidence="9" id="KW-1185">Reference proteome</keyword>
<keyword evidence="3" id="KW-0067">ATP-binding</keyword>
<dbReference type="PROSITE" id="PS51192">
    <property type="entry name" value="HELICASE_ATP_BIND_1"/>
    <property type="match status" value="1"/>
</dbReference>
<dbReference type="GO" id="GO:0000724">
    <property type="term" value="P:double-strand break repair via homologous recombination"/>
    <property type="evidence" value="ECO:0007669"/>
    <property type="project" value="TreeGrafter"/>
</dbReference>
<dbReference type="PANTHER" id="PTHR13710">
    <property type="entry name" value="DNA HELICASE RECQ FAMILY MEMBER"/>
    <property type="match status" value="1"/>
</dbReference>
<dbReference type="SUPFAM" id="SSF52540">
    <property type="entry name" value="P-loop containing nucleoside triphosphate hydrolases"/>
    <property type="match status" value="1"/>
</dbReference>
<dbReference type="GO" id="GO:0005694">
    <property type="term" value="C:chromosome"/>
    <property type="evidence" value="ECO:0007669"/>
    <property type="project" value="TreeGrafter"/>
</dbReference>
<dbReference type="GO" id="GO:0043138">
    <property type="term" value="F:3'-5' DNA helicase activity"/>
    <property type="evidence" value="ECO:0007669"/>
    <property type="project" value="UniProtKB-EC"/>
</dbReference>
<evidence type="ECO:0000313" key="9">
    <source>
        <dbReference type="Proteomes" id="UP000807769"/>
    </source>
</evidence>
<dbReference type="InterPro" id="IPR011545">
    <property type="entry name" value="DEAD/DEAH_box_helicase_dom"/>
</dbReference>
<dbReference type="EMBL" id="JABBWG010000029">
    <property type="protein sequence ID" value="KAG1811372.1"/>
    <property type="molecule type" value="Genomic_DNA"/>
</dbReference>
<evidence type="ECO:0000256" key="3">
    <source>
        <dbReference type="ARBA" id="ARBA00022840"/>
    </source>
</evidence>
<keyword evidence="2" id="KW-0547">Nucleotide-binding</keyword>
<dbReference type="GeneID" id="64623658"/>
<dbReference type="InterPro" id="IPR014001">
    <property type="entry name" value="Helicase_ATP-bd"/>
</dbReference>
<keyword evidence="8" id="KW-0378">Hydrolase</keyword>
<accession>A0A9P7JAP8</accession>
<dbReference type="GO" id="GO:0005737">
    <property type="term" value="C:cytoplasm"/>
    <property type="evidence" value="ECO:0007669"/>
    <property type="project" value="TreeGrafter"/>
</dbReference>
<proteinExistence type="inferred from homology"/>
<sequence>MPDSMPLVSEICNRTLQVFGQRPCLWQVEVTQAVLRCDQDVVSISATGSGKTMTFWMPLLFHPQGIQIVVTPLNILGTQNVAALEKLSIKGLALHAETATNANFKVRLTVQEYRVIVTNPETLMKANGGFDKLWKNHLFTSRIISIVWDEAHCISKWGDFRPEYKLAGRLRYIIPSRIPYFITSMTLPAAVLDVITETMRLCKNTCIIHRSNDRPNVHLVVWEFQYPMSSYLDLAFLIPENVTLDWKPPKFLVFFDDISKLVAAAKFLRLRLPQPLRSMLKFVWFNAEMTPNFREEHTKNLKAGTVYGLCCTDSFGMGVDLSDIALVIQWHMSCDLCTLWQQFGCGAQDPSTEATAFLLVESKYFDRSRQKKADNRDKREQAK</sequence>
<dbReference type="Gene3D" id="3.40.50.300">
    <property type="entry name" value="P-loop containing nucleotide triphosphate hydrolases"/>
    <property type="match status" value="2"/>
</dbReference>
<evidence type="ECO:0000259" key="6">
    <source>
        <dbReference type="PROSITE" id="PS51192"/>
    </source>
</evidence>
<dbReference type="GO" id="GO:0009378">
    <property type="term" value="F:four-way junction helicase activity"/>
    <property type="evidence" value="ECO:0007669"/>
    <property type="project" value="TreeGrafter"/>
</dbReference>
<protein>
    <recommendedName>
        <fullName evidence="5">DNA 3'-5' helicase</fullName>
        <ecNumber evidence="5">5.6.2.4</ecNumber>
    </recommendedName>
</protein>
<comment type="similarity">
    <text evidence="1">Belongs to the helicase family. RecQ subfamily.</text>
</comment>
<evidence type="ECO:0000313" key="8">
    <source>
        <dbReference type="EMBL" id="KAG1811372.1"/>
    </source>
</evidence>
<dbReference type="GO" id="GO:0003676">
    <property type="term" value="F:nucleic acid binding"/>
    <property type="evidence" value="ECO:0007669"/>
    <property type="project" value="InterPro"/>
</dbReference>
<evidence type="ECO:0000256" key="2">
    <source>
        <dbReference type="ARBA" id="ARBA00022741"/>
    </source>
</evidence>
<evidence type="ECO:0000259" key="7">
    <source>
        <dbReference type="PROSITE" id="PS51194"/>
    </source>
</evidence>
<feature type="domain" description="Helicase C-terminal" evidence="7">
    <location>
        <begin position="230"/>
        <end position="383"/>
    </location>
</feature>
<evidence type="ECO:0000256" key="4">
    <source>
        <dbReference type="ARBA" id="ARBA00034617"/>
    </source>
</evidence>
<dbReference type="SMART" id="SM00487">
    <property type="entry name" value="DEXDc"/>
    <property type="match status" value="1"/>
</dbReference>
<dbReference type="PANTHER" id="PTHR13710:SF154">
    <property type="entry name" value="RECQ HELICASE, PUTATIVE (AFU_ORTHOLOGUE AFUA_6G14720)-RELATED"/>
    <property type="match status" value="1"/>
</dbReference>
<name>A0A9P7JAP8_9AGAM</name>
<dbReference type="Proteomes" id="UP000807769">
    <property type="component" value="Unassembled WGS sequence"/>
</dbReference>
<dbReference type="GO" id="GO:0016787">
    <property type="term" value="F:hydrolase activity"/>
    <property type="evidence" value="ECO:0007669"/>
    <property type="project" value="UniProtKB-KW"/>
</dbReference>
<dbReference type="PROSITE" id="PS51194">
    <property type="entry name" value="HELICASE_CTER"/>
    <property type="match status" value="1"/>
</dbReference>